<comment type="caution">
    <text evidence="2">The sequence shown here is derived from an EMBL/GenBank/DDBJ whole genome shotgun (WGS) entry which is preliminary data.</text>
</comment>
<evidence type="ECO:0000313" key="3">
    <source>
        <dbReference type="Proteomes" id="UP000480410"/>
    </source>
</evidence>
<accession>A0A6B3NTW0</accession>
<dbReference type="EMBL" id="JAAHBU010000011">
    <property type="protein sequence ID" value="NER62774.1"/>
    <property type="molecule type" value="Genomic_DNA"/>
</dbReference>
<proteinExistence type="predicted"/>
<organism evidence="2 4">
    <name type="scientific">Pseudomonas brassicae</name>
    <dbReference type="NCBI Taxonomy" id="2708063"/>
    <lineage>
        <taxon>Bacteria</taxon>
        <taxon>Pseudomonadati</taxon>
        <taxon>Pseudomonadota</taxon>
        <taxon>Gammaproteobacteria</taxon>
        <taxon>Pseudomonadales</taxon>
        <taxon>Pseudomonadaceae</taxon>
        <taxon>Pseudomonas</taxon>
    </lineage>
</organism>
<dbReference type="Pfam" id="PF11275">
    <property type="entry name" value="DUF3077"/>
    <property type="match status" value="1"/>
</dbReference>
<dbReference type="InterPro" id="IPR021427">
    <property type="entry name" value="DUF3077"/>
</dbReference>
<evidence type="ECO:0000313" key="4">
    <source>
        <dbReference type="Proteomes" id="UP000482634"/>
    </source>
</evidence>
<dbReference type="Proteomes" id="UP000480410">
    <property type="component" value="Unassembled WGS sequence"/>
</dbReference>
<keyword evidence="4" id="KW-1185">Reference proteome</keyword>
<protein>
    <submittedName>
        <fullName evidence="2">DUF3077 domain-containing protein</fullName>
    </submittedName>
</protein>
<sequence length="101" mass="10910">MIKIVPDPPLATPRKPAYTAFGCCNGNHPPLFSVCDGIELEDALVHLSLQIQCAKQTTAQACERADEQFKNLLMATQHSLELSNALIESVLDGMEAKAASK</sequence>
<evidence type="ECO:0000313" key="2">
    <source>
        <dbReference type="EMBL" id="NER62774.1"/>
    </source>
</evidence>
<accession>A0A6M0CS74</accession>
<evidence type="ECO:0000313" key="1">
    <source>
        <dbReference type="EMBL" id="NER60361.1"/>
    </source>
</evidence>
<dbReference type="Proteomes" id="UP000482634">
    <property type="component" value="Unassembled WGS sequence"/>
</dbReference>
<gene>
    <name evidence="1" type="ORF">G3435_10910</name>
    <name evidence="2" type="ORF">G3436_01220</name>
</gene>
<dbReference type="AlphaFoldDB" id="A0A6B3NTW0"/>
<dbReference type="RefSeq" id="WP_163940514.1">
    <property type="nucleotide sequence ID" value="NZ_JAAHBU010000011.1"/>
</dbReference>
<name>A0A6B3NTW0_9PSED</name>
<dbReference type="EMBL" id="JAAHBV010000217">
    <property type="protein sequence ID" value="NER60361.1"/>
    <property type="molecule type" value="Genomic_DNA"/>
</dbReference>
<reference evidence="3 4" key="1">
    <citation type="submission" date="2020-02" db="EMBL/GenBank/DDBJ databases">
        <title>Broccoli isolated Pseudomonas sp.</title>
        <authorList>
            <person name="Fujikawa T."/>
            <person name="Sawada H."/>
        </authorList>
    </citation>
    <scope>NUCLEOTIDE SEQUENCE [LARGE SCALE GENOMIC DNA]</scope>
    <source>
        <strain evidence="2 4">MAFF212427</strain>
        <strain evidence="1 3">MAFF212428</strain>
    </source>
</reference>